<feature type="transmembrane region" description="Helical" evidence="1">
    <location>
        <begin position="20"/>
        <end position="46"/>
    </location>
</feature>
<keyword evidence="1" id="KW-1133">Transmembrane helix</keyword>
<dbReference type="AlphaFoldDB" id="A0A0R3DBV0"/>
<protein>
    <recommendedName>
        <fullName evidence="4">DUF1275 domain-containing protein</fullName>
    </recommendedName>
</protein>
<feature type="transmembrane region" description="Helical" evidence="1">
    <location>
        <begin position="180"/>
        <end position="197"/>
    </location>
</feature>
<evidence type="ECO:0000313" key="2">
    <source>
        <dbReference type="EMBL" id="KRQ07494.1"/>
    </source>
</evidence>
<reference evidence="2 3" key="1">
    <citation type="submission" date="2015-09" db="EMBL/GenBank/DDBJ databases">
        <title>Draft Genome Sequence of Bradyrhizobium manausense Strain BR 3351T, a Novel Symbiotic Nitrogen-Fixing Alphaproteobacterium Isolated from Brazilian Amazon Rain Forest.</title>
        <authorList>
            <person name="De Araujo J.L."/>
            <person name="Zilli J.E."/>
        </authorList>
    </citation>
    <scope>NUCLEOTIDE SEQUENCE [LARGE SCALE GENOMIC DNA]</scope>
    <source>
        <strain evidence="2 3">BR3351</strain>
    </source>
</reference>
<evidence type="ECO:0008006" key="4">
    <source>
        <dbReference type="Google" id="ProtNLM"/>
    </source>
</evidence>
<feature type="transmembrane region" description="Helical" evidence="1">
    <location>
        <begin position="52"/>
        <end position="71"/>
    </location>
</feature>
<evidence type="ECO:0000256" key="1">
    <source>
        <dbReference type="SAM" id="Phobius"/>
    </source>
</evidence>
<dbReference type="PANTHER" id="PTHR37314:SF5">
    <property type="entry name" value="SLR0142 PROTEIN"/>
    <property type="match status" value="1"/>
</dbReference>
<keyword evidence="1" id="KW-0812">Transmembrane</keyword>
<proteinExistence type="predicted"/>
<accession>A0A0R3DBV0</accession>
<dbReference type="RefSeq" id="WP_057751521.1">
    <property type="nucleotide sequence ID" value="NZ_LJYG01000097.1"/>
</dbReference>
<dbReference type="EMBL" id="LJYG01000097">
    <property type="protein sequence ID" value="KRQ07494.1"/>
    <property type="molecule type" value="Genomic_DNA"/>
</dbReference>
<dbReference type="InterPro" id="IPR010699">
    <property type="entry name" value="DUF1275"/>
</dbReference>
<keyword evidence="1" id="KW-0472">Membrane</keyword>
<feature type="transmembrane region" description="Helical" evidence="1">
    <location>
        <begin position="112"/>
        <end position="128"/>
    </location>
</feature>
<gene>
    <name evidence="2" type="ORF">AOQ71_23255</name>
</gene>
<organism evidence="2 3">
    <name type="scientific">Bradyrhizobium manausense</name>
    <dbReference type="NCBI Taxonomy" id="989370"/>
    <lineage>
        <taxon>Bacteria</taxon>
        <taxon>Pseudomonadati</taxon>
        <taxon>Pseudomonadota</taxon>
        <taxon>Alphaproteobacteria</taxon>
        <taxon>Hyphomicrobiales</taxon>
        <taxon>Nitrobacteraceae</taxon>
        <taxon>Bradyrhizobium</taxon>
    </lineage>
</organism>
<dbReference type="PANTHER" id="PTHR37314">
    <property type="entry name" value="SLR0142 PROTEIN"/>
    <property type="match status" value="1"/>
</dbReference>
<sequence length="230" mass="23923">MNSSVMTRLLSLSAGFVDTVGFLGLQGLFTAHVTGNFVTLAAGFVYGPHGTIGKILALPEFIGAVAVARLVGAALTARRLPTLTILLGAEAAFLAAFLALGAAYGPFPNSDVVPALAAGFAGVTAMALQNAMQRVHFPGEPPTAIMTNNTTQAVLDGVDLLRRAAPPEVRGRFLRTARSIIWFAGGCAAAALFYYLVQFWSLAVPVAITAAIVITRLREPDVNADASKPV</sequence>
<dbReference type="Pfam" id="PF06912">
    <property type="entry name" value="DUF1275"/>
    <property type="match status" value="1"/>
</dbReference>
<name>A0A0R3DBV0_9BRAD</name>
<dbReference type="Proteomes" id="UP000051936">
    <property type="component" value="Unassembled WGS sequence"/>
</dbReference>
<dbReference type="OrthoDB" id="7676651at2"/>
<evidence type="ECO:0000313" key="3">
    <source>
        <dbReference type="Proteomes" id="UP000051936"/>
    </source>
</evidence>
<dbReference type="STRING" id="989370.AOQ71_23255"/>
<feature type="transmembrane region" description="Helical" evidence="1">
    <location>
        <begin position="83"/>
        <end position="106"/>
    </location>
</feature>
<keyword evidence="3" id="KW-1185">Reference proteome</keyword>
<comment type="caution">
    <text evidence="2">The sequence shown here is derived from an EMBL/GenBank/DDBJ whole genome shotgun (WGS) entry which is preliminary data.</text>
</comment>